<dbReference type="PANTHER" id="PTHR30026">
    <property type="entry name" value="OUTER MEMBRANE PROTEIN TOLC"/>
    <property type="match status" value="1"/>
</dbReference>
<feature type="chain" id="PRO_5026146828" evidence="8">
    <location>
        <begin position="26"/>
        <end position="466"/>
    </location>
</feature>
<comment type="subcellular location">
    <subcellularLocation>
        <location evidence="1">Cell outer membrane</location>
    </subcellularLocation>
</comment>
<evidence type="ECO:0000256" key="1">
    <source>
        <dbReference type="ARBA" id="ARBA00004442"/>
    </source>
</evidence>
<evidence type="ECO:0000313" key="10">
    <source>
        <dbReference type="Proteomes" id="UP000430564"/>
    </source>
</evidence>
<evidence type="ECO:0000256" key="7">
    <source>
        <dbReference type="ARBA" id="ARBA00023237"/>
    </source>
</evidence>
<keyword evidence="5" id="KW-0812">Transmembrane</keyword>
<dbReference type="InterPro" id="IPR051906">
    <property type="entry name" value="TolC-like"/>
</dbReference>
<dbReference type="GO" id="GO:0015288">
    <property type="term" value="F:porin activity"/>
    <property type="evidence" value="ECO:0007669"/>
    <property type="project" value="TreeGrafter"/>
</dbReference>
<evidence type="ECO:0000256" key="4">
    <source>
        <dbReference type="ARBA" id="ARBA00022452"/>
    </source>
</evidence>
<keyword evidence="6" id="KW-0472">Membrane</keyword>
<evidence type="ECO:0000313" key="9">
    <source>
        <dbReference type="EMBL" id="KAB7660992.1"/>
    </source>
</evidence>
<dbReference type="GO" id="GO:0015562">
    <property type="term" value="F:efflux transmembrane transporter activity"/>
    <property type="evidence" value="ECO:0007669"/>
    <property type="project" value="InterPro"/>
</dbReference>
<keyword evidence="4" id="KW-1134">Transmembrane beta strand</keyword>
<evidence type="ECO:0000256" key="2">
    <source>
        <dbReference type="ARBA" id="ARBA00007613"/>
    </source>
</evidence>
<evidence type="ECO:0000256" key="8">
    <source>
        <dbReference type="SAM" id="SignalP"/>
    </source>
</evidence>
<dbReference type="PANTHER" id="PTHR30026:SF5">
    <property type="entry name" value="ABC-TYPE EFFLUX SYSTEM SECRETIN COMPONENT"/>
    <property type="match status" value="1"/>
</dbReference>
<dbReference type="Pfam" id="PF02321">
    <property type="entry name" value="OEP"/>
    <property type="match status" value="2"/>
</dbReference>
<feature type="signal peptide" evidence="8">
    <location>
        <begin position="1"/>
        <end position="25"/>
    </location>
</feature>
<evidence type="ECO:0000256" key="6">
    <source>
        <dbReference type="ARBA" id="ARBA00023136"/>
    </source>
</evidence>
<dbReference type="GO" id="GO:1990281">
    <property type="term" value="C:efflux pump complex"/>
    <property type="evidence" value="ECO:0007669"/>
    <property type="project" value="TreeGrafter"/>
</dbReference>
<comment type="caution">
    <text evidence="9">The sequence shown here is derived from an EMBL/GenBank/DDBJ whole genome shotgun (WGS) entry which is preliminary data.</text>
</comment>
<comment type="similarity">
    <text evidence="2">Belongs to the outer membrane factor (OMF) (TC 1.B.17) family.</text>
</comment>
<dbReference type="GO" id="GO:0009279">
    <property type="term" value="C:cell outer membrane"/>
    <property type="evidence" value="ECO:0007669"/>
    <property type="project" value="UniProtKB-SubCell"/>
</dbReference>
<evidence type="ECO:0000256" key="5">
    <source>
        <dbReference type="ARBA" id="ARBA00022692"/>
    </source>
</evidence>
<dbReference type="Gene3D" id="1.20.1600.10">
    <property type="entry name" value="Outer membrane efflux proteins (OEP)"/>
    <property type="match status" value="1"/>
</dbReference>
<dbReference type="AlphaFoldDB" id="A0A6I1EL62"/>
<accession>A0A6I1EL62</accession>
<dbReference type="EMBL" id="WEHX01000024">
    <property type="protein sequence ID" value="KAB7660992.1"/>
    <property type="molecule type" value="Genomic_DNA"/>
</dbReference>
<proteinExistence type="inferred from homology"/>
<dbReference type="InterPro" id="IPR003423">
    <property type="entry name" value="OMP_efflux"/>
</dbReference>
<gene>
    <name evidence="9" type="ORF">GBM95_05315</name>
</gene>
<dbReference type="Proteomes" id="UP000430564">
    <property type="component" value="Unassembled WGS sequence"/>
</dbReference>
<keyword evidence="7" id="KW-0998">Cell outer membrane</keyword>
<keyword evidence="3" id="KW-0813">Transport</keyword>
<evidence type="ECO:0000256" key="3">
    <source>
        <dbReference type="ARBA" id="ARBA00022448"/>
    </source>
</evidence>
<protein>
    <submittedName>
        <fullName evidence="9">TolC family protein</fullName>
    </submittedName>
</protein>
<name>A0A6I1EL62_9BURK</name>
<organism evidence="9 10">
    <name type="scientific">Sutterella seckii</name>
    <dbReference type="NCBI Taxonomy" id="1944635"/>
    <lineage>
        <taxon>Bacteria</taxon>
        <taxon>Pseudomonadati</taxon>
        <taxon>Pseudomonadota</taxon>
        <taxon>Betaproteobacteria</taxon>
        <taxon>Burkholderiales</taxon>
        <taxon>Sutterellaceae</taxon>
        <taxon>Sutterella</taxon>
    </lineage>
</organism>
<reference evidence="9 10" key="1">
    <citation type="submission" date="2019-10" db="EMBL/GenBank/DDBJ databases">
        <title>Genome diversity of Sutterella seckii.</title>
        <authorList>
            <person name="Chaplin A.V."/>
            <person name="Sokolova S.R."/>
            <person name="Mosin K.A."/>
            <person name="Ivanova E.L."/>
            <person name="Kochetkova T.O."/>
            <person name="Goltsov A.Y."/>
            <person name="Trofimov D.Y."/>
            <person name="Efimov B.A."/>
        </authorList>
    </citation>
    <scope>NUCLEOTIDE SEQUENCE [LARGE SCALE GENOMIC DNA]</scope>
    <source>
        <strain evidence="9 10">ASD393</strain>
    </source>
</reference>
<dbReference type="OrthoDB" id="187483at2"/>
<dbReference type="RefSeq" id="WP_152158141.1">
    <property type="nucleotide sequence ID" value="NZ_WEHX01000024.1"/>
</dbReference>
<dbReference type="SUPFAM" id="SSF56954">
    <property type="entry name" value="Outer membrane efflux proteins (OEP)"/>
    <property type="match status" value="1"/>
</dbReference>
<sequence length="466" mass="51062">MSVPFRTLPLVLAVSALLSAGTASAADSLTFEAARARFHERADIFRADAAEVERARHASESAKSLSGPKVDITAMQVEGRKDLDLNLDIPASVQQLGNVLTGGKYPIPSSMRFTDELDLSGPRAMISATWPLYTGGAITAQQNLLEHKVREASAAQSARLEEKDADLAMRYWGVQLARSVEELRRERLKDEEEQVHRAMRFEKKGLISRIERMSVEVSRDAARRELVSAGTSARVAEAELMSALREKELPALATPLFILTGDLGTLSEWQSRARINSPVLSRIDAQVSQAGEGVRAAESAFHPQVFAFGMKNLVKHYLTPVEPDWMVGLGIKFTLWDNRDRFSSLAASHAQEEKARAAKAEADNALASAVETAFLRTTQAREEYLLTASTVALAKENLRLREASFAEGLSTALDVREARTQMTGAQIAERAAAYKFVVSWAMLHGAAGVMPDFVATLSRPDLKRVE</sequence>
<keyword evidence="8" id="KW-0732">Signal</keyword>